<dbReference type="EMBL" id="CP014136">
    <property type="protein sequence ID" value="ATA21300.1"/>
    <property type="molecule type" value="Genomic_DNA"/>
</dbReference>
<dbReference type="GO" id="GO:0019310">
    <property type="term" value="P:inositol catabolic process"/>
    <property type="evidence" value="ECO:0007669"/>
    <property type="project" value="UniProtKB-UniRule"/>
</dbReference>
<evidence type="ECO:0000256" key="1">
    <source>
        <dbReference type="ARBA" id="ARBA00023211"/>
    </source>
</evidence>
<dbReference type="InterPro" id="IPR023952">
    <property type="entry name" value="IolE"/>
</dbReference>
<feature type="domain" description="Xylose isomerase-like TIM barrel" evidence="5">
    <location>
        <begin position="85"/>
        <end position="294"/>
    </location>
</feature>
<reference evidence="6 7" key="1">
    <citation type="submission" date="2016-01" db="EMBL/GenBank/DDBJ databases">
        <authorList>
            <person name="Oliw E.H."/>
        </authorList>
    </citation>
    <scope>NUCLEOTIDE SEQUENCE [LARGE SCALE GENOMIC DNA]</scope>
    <source>
        <strain evidence="6 7">FRB97</strain>
    </source>
</reference>
<dbReference type="Proteomes" id="UP000217182">
    <property type="component" value="Chromosome"/>
</dbReference>
<proteinExistence type="inferred from homology"/>
<dbReference type="EC" id="4.2.1.44" evidence="4"/>
<comment type="catalytic activity">
    <reaction evidence="4">
        <text>scyllo-inosose = 3D-3,5/4-trihydroxycyclohexane-1,2-dione + H2O</text>
        <dbReference type="Rhea" id="RHEA:14065"/>
        <dbReference type="ChEBI" id="CHEBI:15377"/>
        <dbReference type="ChEBI" id="CHEBI:17811"/>
        <dbReference type="ChEBI" id="CHEBI:28446"/>
        <dbReference type="EC" id="4.2.1.44"/>
    </reaction>
</comment>
<dbReference type="InterPro" id="IPR030823">
    <property type="entry name" value="IolE/MocC"/>
</dbReference>
<dbReference type="InterPro" id="IPR013022">
    <property type="entry name" value="Xyl_isomerase-like_TIM-brl"/>
</dbReference>
<dbReference type="Pfam" id="PF01261">
    <property type="entry name" value="AP_endonuc_2"/>
    <property type="match status" value="1"/>
</dbReference>
<gene>
    <name evidence="4" type="primary">iolE</name>
    <name evidence="6" type="ORF">AWC35_19240</name>
</gene>
<dbReference type="OrthoDB" id="9804047at2"/>
<keyword evidence="7" id="KW-1185">Reference proteome</keyword>
<dbReference type="AlphaFoldDB" id="A0A250B4Z1"/>
<dbReference type="RefSeq" id="WP_095847886.1">
    <property type="nucleotide sequence ID" value="NZ_CP014136.1"/>
</dbReference>
<name>A0A250B4Z1_9GAMM</name>
<evidence type="ECO:0000256" key="2">
    <source>
        <dbReference type="ARBA" id="ARBA00023239"/>
    </source>
</evidence>
<dbReference type="PANTHER" id="PTHR12110:SF41">
    <property type="entry name" value="INOSOSE DEHYDRATASE"/>
    <property type="match status" value="1"/>
</dbReference>
<evidence type="ECO:0000259" key="5">
    <source>
        <dbReference type="Pfam" id="PF01261"/>
    </source>
</evidence>
<dbReference type="InterPro" id="IPR036237">
    <property type="entry name" value="Xyl_isomerase-like_sf"/>
</dbReference>
<comment type="function">
    <text evidence="4">Catalyzes the dehydration of inosose (2-keto-myo-inositol, 2KMI or 2,4,6/3,5-pentahydroxycyclohexanone) to 3D-(3,5/4)-trihydroxycyclohexane-1,2-dione (D-2,3-diketo-4-deoxy-epi-inositol).</text>
</comment>
<dbReference type="GO" id="GO:0050114">
    <property type="term" value="F:myo-inosose-2 dehydratase activity"/>
    <property type="evidence" value="ECO:0007669"/>
    <property type="project" value="UniProtKB-UniRule"/>
</dbReference>
<keyword evidence="2 4" id="KW-0456">Lyase</keyword>
<dbReference type="GO" id="GO:0030145">
    <property type="term" value="F:manganese ion binding"/>
    <property type="evidence" value="ECO:0007669"/>
    <property type="project" value="UniProtKB-UniRule"/>
</dbReference>
<dbReference type="InterPro" id="IPR050312">
    <property type="entry name" value="IolE/XylAMocC-like"/>
</dbReference>
<sequence>MYSVGKEIAWAIAPIGWRNDDIPEIGKENTYKQILSDARIAGFSGTEVGGCYPQDPNELNKELALREMKIPAQWFSSYIIRDGIAAAKKAFEKHCAFLEAVNADVAVVSEQSYSIQGTDKCVYTEKPDFSDDEWALLCQGLNELGKVAQMHHLKLAYHHHMGTGVQTLAEVDRLMAGTDAKYVHLLYDTGHIYVSDGEVMPLLKKYFDRIAHVHFKDVRNEQLQACRASHKSFLGSFLNGLFTVPGDGDINFEEVLDYLVAHQYHGWVVVEAEQDPKVYNPLEYAIKGRKHINELLRKYL</sequence>
<dbReference type="HAMAP" id="MF_01672">
    <property type="entry name" value="IolE"/>
    <property type="match status" value="1"/>
</dbReference>
<keyword evidence="3 4" id="KW-0170">Cobalt</keyword>
<dbReference type="Gene3D" id="3.20.20.150">
    <property type="entry name" value="Divalent-metal-dependent TIM barrel enzymes"/>
    <property type="match status" value="1"/>
</dbReference>
<evidence type="ECO:0000313" key="6">
    <source>
        <dbReference type="EMBL" id="ATA21300.1"/>
    </source>
</evidence>
<dbReference type="KEGG" id="gqu:AWC35_19240"/>
<dbReference type="SUPFAM" id="SSF51658">
    <property type="entry name" value="Xylose isomerase-like"/>
    <property type="match status" value="1"/>
</dbReference>
<protein>
    <recommendedName>
        <fullName evidence="4">Inosose dehydratase</fullName>
        <ecNumber evidence="4">4.2.1.44</ecNumber>
    </recommendedName>
    <alternativeName>
        <fullName evidence="4">2-keto-myo-inositol dehydratase</fullName>
        <shortName evidence="4">2KMI dehydratase</shortName>
    </alternativeName>
</protein>
<accession>A0A250B4Z1</accession>
<keyword evidence="1 4" id="KW-0464">Manganese</keyword>
<organism evidence="6 7">
    <name type="scientific">Gibbsiella quercinecans</name>
    <dbReference type="NCBI Taxonomy" id="929813"/>
    <lineage>
        <taxon>Bacteria</taxon>
        <taxon>Pseudomonadati</taxon>
        <taxon>Pseudomonadota</taxon>
        <taxon>Gammaproteobacteria</taxon>
        <taxon>Enterobacterales</taxon>
        <taxon>Yersiniaceae</taxon>
        <taxon>Gibbsiella</taxon>
    </lineage>
</organism>
<comment type="cofactor">
    <cofactor evidence="4">
        <name>Co(2+)</name>
        <dbReference type="ChEBI" id="CHEBI:48828"/>
    </cofactor>
    <cofactor evidence="4">
        <name>Mn(2+)</name>
        <dbReference type="ChEBI" id="CHEBI:29035"/>
    </cofactor>
</comment>
<dbReference type="PANTHER" id="PTHR12110">
    <property type="entry name" value="HYDROXYPYRUVATE ISOMERASE"/>
    <property type="match status" value="1"/>
</dbReference>
<evidence type="ECO:0000256" key="3">
    <source>
        <dbReference type="ARBA" id="ARBA00023285"/>
    </source>
</evidence>
<evidence type="ECO:0000256" key="4">
    <source>
        <dbReference type="HAMAP-Rule" id="MF_01672"/>
    </source>
</evidence>
<evidence type="ECO:0000313" key="7">
    <source>
        <dbReference type="Proteomes" id="UP000217182"/>
    </source>
</evidence>
<comment type="cofactor">
    <cofactor evidence="4">
        <name>glutathione</name>
        <dbReference type="ChEBI" id="CHEBI:57925"/>
    </cofactor>
</comment>
<comment type="similarity">
    <text evidence="4">Belongs to the IolE/MocC family.</text>
</comment>
<dbReference type="NCBIfam" id="TIGR04379">
    <property type="entry name" value="myo_inos_iolE"/>
    <property type="match status" value="1"/>
</dbReference>